<evidence type="ECO:0000256" key="1">
    <source>
        <dbReference type="ARBA" id="ARBA00022801"/>
    </source>
</evidence>
<dbReference type="EMBL" id="JAMFMA010000004">
    <property type="protein sequence ID" value="MCL6275480.1"/>
    <property type="molecule type" value="Genomic_DNA"/>
</dbReference>
<comment type="caution">
    <text evidence="3">The sequence shown here is derived from an EMBL/GenBank/DDBJ whole genome shotgun (WGS) entry which is preliminary data.</text>
</comment>
<proteinExistence type="predicted"/>
<dbReference type="Proteomes" id="UP001203607">
    <property type="component" value="Unassembled WGS sequence"/>
</dbReference>
<name>A0ABT0PVR1_9FLAO</name>
<dbReference type="InterPro" id="IPR034122">
    <property type="entry name" value="Retropepsin-like_bacterial"/>
</dbReference>
<accession>A0ABT0PVR1</accession>
<dbReference type="RefSeq" id="WP_249658663.1">
    <property type="nucleotide sequence ID" value="NZ_JAMFMA010000004.1"/>
</dbReference>
<keyword evidence="4" id="KW-1185">Reference proteome</keyword>
<dbReference type="PROSITE" id="PS50175">
    <property type="entry name" value="ASP_PROT_RETROV"/>
    <property type="match status" value="1"/>
</dbReference>
<dbReference type="InterPro" id="IPR001995">
    <property type="entry name" value="Peptidase_A2_cat"/>
</dbReference>
<evidence type="ECO:0000259" key="2">
    <source>
        <dbReference type="PROSITE" id="PS50175"/>
    </source>
</evidence>
<evidence type="ECO:0000313" key="3">
    <source>
        <dbReference type="EMBL" id="MCL6275480.1"/>
    </source>
</evidence>
<evidence type="ECO:0000313" key="4">
    <source>
        <dbReference type="Proteomes" id="UP001203607"/>
    </source>
</evidence>
<reference evidence="3 4" key="1">
    <citation type="submission" date="2022-05" db="EMBL/GenBank/DDBJ databases">
        <authorList>
            <person name="Park J.-S."/>
        </authorList>
    </citation>
    <scope>NUCLEOTIDE SEQUENCE [LARGE SCALE GENOMIC DNA]</scope>
    <source>
        <strain evidence="3 4">2012CJ35-5</strain>
    </source>
</reference>
<organism evidence="3 4">
    <name type="scientific">Flagellimonas spongiicola</name>
    <dbReference type="NCBI Taxonomy" id="2942208"/>
    <lineage>
        <taxon>Bacteria</taxon>
        <taxon>Pseudomonadati</taxon>
        <taxon>Bacteroidota</taxon>
        <taxon>Flavobacteriia</taxon>
        <taxon>Flavobacteriales</taxon>
        <taxon>Flavobacteriaceae</taxon>
        <taxon>Flagellimonas</taxon>
    </lineage>
</organism>
<keyword evidence="1" id="KW-0378">Hydrolase</keyword>
<dbReference type="CDD" id="cd05483">
    <property type="entry name" value="retropepsin_like_bacteria"/>
    <property type="match status" value="1"/>
</dbReference>
<feature type="domain" description="Peptidase A2" evidence="2">
    <location>
        <begin position="67"/>
        <end position="106"/>
    </location>
</feature>
<dbReference type="InterPro" id="IPR021109">
    <property type="entry name" value="Peptidase_aspartic_dom_sf"/>
</dbReference>
<dbReference type="Gene3D" id="2.40.70.10">
    <property type="entry name" value="Acid Proteases"/>
    <property type="match status" value="1"/>
</dbReference>
<sequence length="176" mass="19456">MTLRKNRFLIVFLLLGLGTIYCLQAQLTTKEIGLNGFLSNEGYIELKMQKLPSGHLHIAGVLNGNDANFILDTGASGTVIDAKRKEKFQMESRTTDRQAAGAGGSTIQMQVSNDNELRLGDLNMQDMDLMMINLDHVNMAFERLGIEPVDGVIGADVLTDYEAIIDYVNLTLYVKN</sequence>
<protein>
    <submittedName>
        <fullName evidence="3">Retroviral-like aspartic protease family protein</fullName>
    </submittedName>
</protein>
<dbReference type="SUPFAM" id="SSF50630">
    <property type="entry name" value="Acid proteases"/>
    <property type="match status" value="1"/>
</dbReference>
<dbReference type="Pfam" id="PF13650">
    <property type="entry name" value="Asp_protease_2"/>
    <property type="match status" value="1"/>
</dbReference>
<gene>
    <name evidence="3" type="ORF">M3P19_15810</name>
</gene>